<feature type="compositionally biased region" description="Polar residues" evidence="1">
    <location>
        <begin position="35"/>
        <end position="49"/>
    </location>
</feature>
<dbReference type="OrthoDB" id="2662268at2759"/>
<proteinExistence type="predicted"/>
<protein>
    <submittedName>
        <fullName evidence="2">Uncharacterized protein</fullName>
    </submittedName>
</protein>
<keyword evidence="3" id="KW-1185">Reference proteome</keyword>
<organism evidence="2 3">
    <name type="scientific">Ganoderma sinense ZZ0214-1</name>
    <dbReference type="NCBI Taxonomy" id="1077348"/>
    <lineage>
        <taxon>Eukaryota</taxon>
        <taxon>Fungi</taxon>
        <taxon>Dikarya</taxon>
        <taxon>Basidiomycota</taxon>
        <taxon>Agaricomycotina</taxon>
        <taxon>Agaricomycetes</taxon>
        <taxon>Polyporales</taxon>
        <taxon>Polyporaceae</taxon>
        <taxon>Ganoderma</taxon>
    </lineage>
</organism>
<feature type="region of interest" description="Disordered" evidence="1">
    <location>
        <begin position="16"/>
        <end position="79"/>
    </location>
</feature>
<evidence type="ECO:0000256" key="1">
    <source>
        <dbReference type="SAM" id="MobiDB-lite"/>
    </source>
</evidence>
<dbReference type="AlphaFoldDB" id="A0A2G8SH46"/>
<evidence type="ECO:0000313" key="3">
    <source>
        <dbReference type="Proteomes" id="UP000230002"/>
    </source>
</evidence>
<sequence>MIPSVPLVDFSFGNVGDQAPNSGPSFPQAWDASQDMFQQEWPQYPSQSHTRGRSQTHPQPQYQQQCNEHYQSAPHSTSNALPEALRHHSLPVLQSSHSYVPPPQPPRQDEPILSPLHIDQLPHTFPYQDLIIPPTPELPKSALPSPATTVFYTPCSTVGELDPFSPPNHFPSLHISSPTSTHSYSHSPYGTPYHPLPSPMASSTTISTTYSSPFPYTPNLPNNVFSPIVGSPSSYHSMSVSNTPATAPAPNLPPASMPAFVSAVDPPASQEKAPAPLPPTRQELPQKLGLVSTRSVFRAESFSVGSKPGVRVRDVLHNKVQVDGHEDRVFETTGVRQFRFTIDWPGYESFGTYIRVQNKGGGYITRGELAKAVCQRIETFMRKAKRKRPSSPEDEAYTIAHGKSRHGITIDKLWLVRVVPKAASMWMAELEMQT</sequence>
<dbReference type="EMBL" id="AYKW01000008">
    <property type="protein sequence ID" value="PIL33086.1"/>
    <property type="molecule type" value="Genomic_DNA"/>
</dbReference>
<evidence type="ECO:0000313" key="2">
    <source>
        <dbReference type="EMBL" id="PIL33086.1"/>
    </source>
</evidence>
<dbReference type="Proteomes" id="UP000230002">
    <property type="component" value="Unassembled WGS sequence"/>
</dbReference>
<reference evidence="2 3" key="1">
    <citation type="journal article" date="2015" name="Sci. Rep.">
        <title>Chromosome-level genome map provides insights into diverse defense mechanisms in the medicinal fungus Ganoderma sinense.</title>
        <authorList>
            <person name="Zhu Y."/>
            <person name="Xu J."/>
            <person name="Sun C."/>
            <person name="Zhou S."/>
            <person name="Xu H."/>
            <person name="Nelson D.R."/>
            <person name="Qian J."/>
            <person name="Song J."/>
            <person name="Luo H."/>
            <person name="Xiang L."/>
            <person name="Li Y."/>
            <person name="Xu Z."/>
            <person name="Ji A."/>
            <person name="Wang L."/>
            <person name="Lu S."/>
            <person name="Hayward A."/>
            <person name="Sun W."/>
            <person name="Li X."/>
            <person name="Schwartz D.C."/>
            <person name="Wang Y."/>
            <person name="Chen S."/>
        </authorList>
    </citation>
    <scope>NUCLEOTIDE SEQUENCE [LARGE SCALE GENOMIC DNA]</scope>
    <source>
        <strain evidence="2 3">ZZ0214-1</strain>
    </source>
</reference>
<gene>
    <name evidence="2" type="ORF">GSI_04535</name>
</gene>
<feature type="compositionally biased region" description="Low complexity" evidence="1">
    <location>
        <begin position="55"/>
        <end position="71"/>
    </location>
</feature>
<name>A0A2G8SH46_9APHY</name>
<accession>A0A2G8SH46</accession>
<comment type="caution">
    <text evidence="2">The sequence shown here is derived from an EMBL/GenBank/DDBJ whole genome shotgun (WGS) entry which is preliminary data.</text>
</comment>